<dbReference type="Ensembl" id="ENSPKIT00000027055.1">
    <property type="protein sequence ID" value="ENSPKIP00000003096.1"/>
    <property type="gene ID" value="ENSPKIG00000020739.1"/>
</dbReference>
<dbReference type="Pfam" id="PF00095">
    <property type="entry name" value="WAP"/>
    <property type="match status" value="1"/>
</dbReference>
<evidence type="ECO:0000256" key="1">
    <source>
        <dbReference type="SAM" id="MobiDB-lite"/>
    </source>
</evidence>
<organism evidence="3 4">
    <name type="scientific">Paramormyrops kingsleyae</name>
    <dbReference type="NCBI Taxonomy" id="1676925"/>
    <lineage>
        <taxon>Eukaryota</taxon>
        <taxon>Metazoa</taxon>
        <taxon>Chordata</taxon>
        <taxon>Craniata</taxon>
        <taxon>Vertebrata</taxon>
        <taxon>Euteleostomi</taxon>
        <taxon>Actinopterygii</taxon>
        <taxon>Neopterygii</taxon>
        <taxon>Teleostei</taxon>
        <taxon>Osteoglossocephala</taxon>
        <taxon>Osteoglossomorpha</taxon>
        <taxon>Osteoglossiformes</taxon>
        <taxon>Mormyridae</taxon>
        <taxon>Paramormyrops</taxon>
    </lineage>
</organism>
<accession>A0A3B3QCF8</accession>
<feature type="compositionally biased region" description="Basic and acidic residues" evidence="1">
    <location>
        <begin position="95"/>
        <end position="106"/>
    </location>
</feature>
<dbReference type="SMART" id="SM00217">
    <property type="entry name" value="WAP"/>
    <property type="match status" value="1"/>
</dbReference>
<dbReference type="GeneTree" id="ENSGT00940000179338"/>
<evidence type="ECO:0000259" key="2">
    <source>
        <dbReference type="PROSITE" id="PS51390"/>
    </source>
</evidence>
<evidence type="ECO:0000313" key="3">
    <source>
        <dbReference type="Ensembl" id="ENSPKIP00000003096.1"/>
    </source>
</evidence>
<dbReference type="PROSITE" id="PS51390">
    <property type="entry name" value="WAP"/>
    <property type="match status" value="1"/>
</dbReference>
<reference evidence="3" key="2">
    <citation type="submission" date="2025-09" db="UniProtKB">
        <authorList>
            <consortium name="Ensembl"/>
        </authorList>
    </citation>
    <scope>IDENTIFICATION</scope>
</reference>
<feature type="domain" description="WAP" evidence="2">
    <location>
        <begin position="20"/>
        <end position="64"/>
    </location>
</feature>
<reference evidence="3" key="1">
    <citation type="submission" date="2025-08" db="UniProtKB">
        <authorList>
            <consortium name="Ensembl"/>
        </authorList>
    </citation>
    <scope>IDENTIFICATION</scope>
</reference>
<name>A0A3B3QCF8_9TELE</name>
<dbReference type="GO" id="GO:0005576">
    <property type="term" value="C:extracellular region"/>
    <property type="evidence" value="ECO:0007669"/>
    <property type="project" value="InterPro"/>
</dbReference>
<protein>
    <recommendedName>
        <fullName evidence="2">WAP domain-containing protein</fullName>
    </recommendedName>
</protein>
<dbReference type="Gene3D" id="4.10.75.10">
    <property type="entry name" value="Elafin-like"/>
    <property type="match status" value="1"/>
</dbReference>
<keyword evidence="4" id="KW-1185">Reference proteome</keyword>
<dbReference type="InterPro" id="IPR036645">
    <property type="entry name" value="Elafin-like_sf"/>
</dbReference>
<proteinExistence type="predicted"/>
<feature type="region of interest" description="Disordered" evidence="1">
    <location>
        <begin position="80"/>
        <end position="106"/>
    </location>
</feature>
<dbReference type="SUPFAM" id="SSF57256">
    <property type="entry name" value="Elafin-like"/>
    <property type="match status" value="1"/>
</dbReference>
<evidence type="ECO:0000313" key="4">
    <source>
        <dbReference type="Proteomes" id="UP000261540"/>
    </source>
</evidence>
<dbReference type="STRING" id="1676925.ENSPKIP00000003096"/>
<dbReference type="Proteomes" id="UP000261540">
    <property type="component" value="Unplaced"/>
</dbReference>
<dbReference type="GO" id="GO:0030414">
    <property type="term" value="F:peptidase inhibitor activity"/>
    <property type="evidence" value="ECO:0007669"/>
    <property type="project" value="InterPro"/>
</dbReference>
<sequence length="106" mass="11485">TSSPSFRVVYTTLEDRTAEFTAKPGHCPATQTGISGPRCKWDTDCPGWQKCCEANGYFYCASPVANSVISVPGHPSPGEFKCHQDPHLGPSPGQRDCELRDRVLSG</sequence>
<dbReference type="AlphaFoldDB" id="A0A3B3QCF8"/>
<dbReference type="InterPro" id="IPR008197">
    <property type="entry name" value="WAP_dom"/>
</dbReference>